<reference evidence="5" key="1">
    <citation type="submission" date="2020-05" db="EMBL/GenBank/DDBJ databases">
        <authorList>
            <person name="Chiriac C."/>
            <person name="Salcher M."/>
            <person name="Ghai R."/>
            <person name="Kavagutti S V."/>
        </authorList>
    </citation>
    <scope>NUCLEOTIDE SEQUENCE</scope>
</reference>
<organism evidence="5">
    <name type="scientific">freshwater metagenome</name>
    <dbReference type="NCBI Taxonomy" id="449393"/>
    <lineage>
        <taxon>unclassified sequences</taxon>
        <taxon>metagenomes</taxon>
        <taxon>ecological metagenomes</taxon>
    </lineage>
</organism>
<dbReference type="PROSITE" id="PS51186">
    <property type="entry name" value="GNAT"/>
    <property type="match status" value="1"/>
</dbReference>
<evidence type="ECO:0000313" key="5">
    <source>
        <dbReference type="EMBL" id="CAB4986723.1"/>
    </source>
</evidence>
<dbReference type="EMBL" id="CAFBON010000077">
    <property type="protein sequence ID" value="CAB4986723.1"/>
    <property type="molecule type" value="Genomic_DNA"/>
</dbReference>
<gene>
    <name evidence="4" type="ORF">UFOPK3001_02384</name>
    <name evidence="5" type="ORF">UFOPK3954_00896</name>
</gene>
<dbReference type="AlphaFoldDB" id="A0A6J7N820"/>
<dbReference type="CDD" id="cd04301">
    <property type="entry name" value="NAT_SF"/>
    <property type="match status" value="1"/>
</dbReference>
<dbReference type="Gene3D" id="3.40.630.30">
    <property type="match status" value="1"/>
</dbReference>
<feature type="domain" description="N-acetyltransferase" evidence="3">
    <location>
        <begin position="146"/>
        <end position="283"/>
    </location>
</feature>
<dbReference type="InterPro" id="IPR050832">
    <property type="entry name" value="Bact_Acetyltransf"/>
</dbReference>
<sequence>MGRTVIDTMVAEASPVTALVAPSGALPSCPVKSPATNTASLADGSGQVVGWMLRADDCVARVRPWPGEPGTVQLITLEQSAPPARVIHRWTEELGRAGVRLIRTGALGPTIQPSYLECGFSVRQELSLLSHGLVGVRGSVVPSESLLLRRGRRTDLASLALIDRIAFGPIWAMDVHGVADACQATPHHRLRIALGGSSVIGFAVSGRAGRSAYLQRLAVAPESQGNGVGRALTVDALRWARRQRCTSMMVNTHVENETALALYRSLGFQELAYRLAVLERPLP</sequence>
<evidence type="ECO:0000259" key="3">
    <source>
        <dbReference type="PROSITE" id="PS51186"/>
    </source>
</evidence>
<dbReference type="PANTHER" id="PTHR43877">
    <property type="entry name" value="AMINOALKYLPHOSPHONATE N-ACETYLTRANSFERASE-RELATED-RELATED"/>
    <property type="match status" value="1"/>
</dbReference>
<name>A0A6J7N820_9ZZZZ</name>
<evidence type="ECO:0000313" key="4">
    <source>
        <dbReference type="EMBL" id="CAB4824534.1"/>
    </source>
</evidence>
<keyword evidence="2" id="KW-0012">Acyltransferase</keyword>
<proteinExistence type="predicted"/>
<keyword evidence="1" id="KW-0808">Transferase</keyword>
<dbReference type="Pfam" id="PF00583">
    <property type="entry name" value="Acetyltransf_1"/>
    <property type="match status" value="1"/>
</dbReference>
<evidence type="ECO:0000256" key="2">
    <source>
        <dbReference type="ARBA" id="ARBA00023315"/>
    </source>
</evidence>
<dbReference type="GO" id="GO:0016747">
    <property type="term" value="F:acyltransferase activity, transferring groups other than amino-acyl groups"/>
    <property type="evidence" value="ECO:0007669"/>
    <property type="project" value="InterPro"/>
</dbReference>
<dbReference type="InterPro" id="IPR016181">
    <property type="entry name" value="Acyl_CoA_acyltransferase"/>
</dbReference>
<accession>A0A6J7N820</accession>
<protein>
    <submittedName>
        <fullName evidence="5">Unannotated protein</fullName>
    </submittedName>
</protein>
<dbReference type="EMBL" id="CAFAAJ010000228">
    <property type="protein sequence ID" value="CAB4824534.1"/>
    <property type="molecule type" value="Genomic_DNA"/>
</dbReference>
<dbReference type="SUPFAM" id="SSF55729">
    <property type="entry name" value="Acyl-CoA N-acyltransferases (Nat)"/>
    <property type="match status" value="1"/>
</dbReference>
<evidence type="ECO:0000256" key="1">
    <source>
        <dbReference type="ARBA" id="ARBA00022679"/>
    </source>
</evidence>
<dbReference type="InterPro" id="IPR000182">
    <property type="entry name" value="GNAT_dom"/>
</dbReference>